<evidence type="ECO:0000313" key="4">
    <source>
        <dbReference type="EMBL" id="URE43449.1"/>
    </source>
</evidence>
<accession>A0A9E7I7P2</accession>
<dbReference type="GO" id="GO:0009507">
    <property type="term" value="C:chloroplast"/>
    <property type="evidence" value="ECO:0007669"/>
    <property type="project" value="TreeGrafter"/>
</dbReference>
<keyword evidence="5" id="KW-1185">Reference proteome</keyword>
<dbReference type="PANTHER" id="PTHR47869:SF2">
    <property type="entry name" value="OS03G0410700 PROTEIN"/>
    <property type="match status" value="1"/>
</dbReference>
<feature type="compositionally biased region" description="Basic and acidic residues" evidence="1">
    <location>
        <begin position="353"/>
        <end position="364"/>
    </location>
</feature>
<dbReference type="Pfam" id="PF13460">
    <property type="entry name" value="NAD_binding_10"/>
    <property type="match status" value="1"/>
</dbReference>
<evidence type="ECO:0000256" key="1">
    <source>
        <dbReference type="SAM" id="MobiDB-lite"/>
    </source>
</evidence>
<feature type="region of interest" description="Disordered" evidence="1">
    <location>
        <begin position="344"/>
        <end position="377"/>
    </location>
</feature>
<feature type="domain" description="Protein EARLY FLOWERING 4" evidence="2">
    <location>
        <begin position="429"/>
        <end position="510"/>
    </location>
</feature>
<dbReference type="OrthoDB" id="2019800at2759"/>
<dbReference type="InterPro" id="IPR009741">
    <property type="entry name" value="EARLY_FLOWERING_4_dom"/>
</dbReference>
<dbReference type="Pfam" id="PF07011">
    <property type="entry name" value="Elf4"/>
    <property type="match status" value="1"/>
</dbReference>
<proteinExistence type="predicted"/>
<name>A0A9E7I7P2_9LILI</name>
<dbReference type="Gene3D" id="3.40.50.720">
    <property type="entry name" value="NAD(P)-binding Rossmann-like Domain"/>
    <property type="match status" value="1"/>
</dbReference>
<dbReference type="EMBL" id="CP097511">
    <property type="protein sequence ID" value="URE43449.1"/>
    <property type="molecule type" value="Genomic_DNA"/>
</dbReference>
<evidence type="ECO:0000259" key="3">
    <source>
        <dbReference type="Pfam" id="PF13460"/>
    </source>
</evidence>
<gene>
    <name evidence="4" type="ORF">MUK42_15105</name>
</gene>
<feature type="domain" description="NAD(P)-binding" evidence="3">
    <location>
        <begin position="107"/>
        <end position="270"/>
    </location>
</feature>
<evidence type="ECO:0000313" key="5">
    <source>
        <dbReference type="Proteomes" id="UP001055439"/>
    </source>
</evidence>
<evidence type="ECO:0008006" key="6">
    <source>
        <dbReference type="Google" id="ProtNLM"/>
    </source>
</evidence>
<dbReference type="PANTHER" id="PTHR47869">
    <property type="entry name" value="OS03G0410700 PROTEIN"/>
    <property type="match status" value="1"/>
</dbReference>
<dbReference type="AlphaFoldDB" id="A0A9E7I7P2"/>
<protein>
    <recommendedName>
        <fullName evidence="6">Protein EARLY FLOWERING 4 domain-containing protein</fullName>
    </recommendedName>
</protein>
<evidence type="ECO:0000259" key="2">
    <source>
        <dbReference type="Pfam" id="PF07011"/>
    </source>
</evidence>
<feature type="region of interest" description="Disordered" evidence="1">
    <location>
        <begin position="502"/>
        <end position="523"/>
    </location>
</feature>
<dbReference type="Proteomes" id="UP001055439">
    <property type="component" value="Chromosome 9"/>
</dbReference>
<dbReference type="InterPro" id="IPR036291">
    <property type="entry name" value="NAD(P)-bd_dom_sf"/>
</dbReference>
<sequence length="523" mass="57512">MAVALRLSKPPSPLPCHPLAPSLLCYSQLFSSLQRRTASPLRCRCSKKKETSFTDQLLDYIEGGPKLRKWYGAPDLLPKDGGLENEDESSEIDEVRDAVLVTDGESEIGQMVILSLILKRARIKALVKDKRAAIDAFGIYVETIVGDLNDKTFLTNALRGVRAIICASNDGFFSDIGRTKGAQHIVLLSQLAFYRGSSGIQAVMNSKARKLAERDEETVIASGIPYTIIRAGLLQDSPGGKQGFSFLKGAAAKGRLSKEDAAAVCVEALDSLPEEGLIFEVVNGEEKVRDWKEKFAELLGTVEGRSGNVLMPVNPWRPTSLHKKTLGLPLNQGNRLQKWNLPFESTLDSAGDPSRRWTDSERRPAKPRGASPKWLSSPAADHFLPNCSSFPLPPLPHLQGPLSSDLVRGVTREVMMEGDSFSGLGNGTQVDSKVLQTFQKSFLQVQRILDQNRLLINEINQNHESKIPDNLSRNVGLIRELNNNIRRVVDLYADLSLSFTRSMEASSEGDSEGKPGNKRNRPG</sequence>
<organism evidence="4 5">
    <name type="scientific">Musa troglodytarum</name>
    <name type="common">fe'i banana</name>
    <dbReference type="NCBI Taxonomy" id="320322"/>
    <lineage>
        <taxon>Eukaryota</taxon>
        <taxon>Viridiplantae</taxon>
        <taxon>Streptophyta</taxon>
        <taxon>Embryophyta</taxon>
        <taxon>Tracheophyta</taxon>
        <taxon>Spermatophyta</taxon>
        <taxon>Magnoliopsida</taxon>
        <taxon>Liliopsida</taxon>
        <taxon>Zingiberales</taxon>
        <taxon>Musaceae</taxon>
        <taxon>Musa</taxon>
    </lineage>
</organism>
<dbReference type="SUPFAM" id="SSF51735">
    <property type="entry name" value="NAD(P)-binding Rossmann-fold domains"/>
    <property type="match status" value="1"/>
</dbReference>
<dbReference type="FunFam" id="3.40.50.720:FF:000435">
    <property type="entry name" value="NAD(P)-binding Rossmann-fold superfamily protein"/>
    <property type="match status" value="1"/>
</dbReference>
<reference evidence="4" key="1">
    <citation type="submission" date="2022-05" db="EMBL/GenBank/DDBJ databases">
        <title>The Musa troglodytarum L. genome provides insights into the mechanism of non-climacteric behaviour and enrichment of carotenoids.</title>
        <authorList>
            <person name="Wang J."/>
        </authorList>
    </citation>
    <scope>NUCLEOTIDE SEQUENCE</scope>
    <source>
        <tissue evidence="4">Leaf</tissue>
    </source>
</reference>
<dbReference type="InterPro" id="IPR016040">
    <property type="entry name" value="NAD(P)-bd_dom"/>
</dbReference>